<sequence length="501" mass="55852">MEVKGNHEGMASQTRDPTLYTEGGASTTSKVVRYWNPQLKIPDEDIIQSKKKLMARSLALFKNNSIAAAAIKKIVANVVGPGLKVKSTIDAKLLGVDEEQKEKLEKQIETLWEMWTKSTQCDYRRMSNFSELQSQYVYAWLIFGEGLAILPSDQRTGDIVSLKIDLVENHRLEAETSNNFLKNIVNGVELDNHGRIAAYHFSTALKSQRKTYSRIGAYDALGRKNVLCLFTKERVGQRVGLPVLTPVITDLKRVGQWQKAEIDAAVTTALHPIFIKRDINSTVSVTGRDEEEKTVVENGEVRKVVTKKVEGGSITELSPGESVEVVEGGRNAIAYDTFLITTCKTIGAALELPYEVLLTAFSSNYSASRAAILEAWKMYLQRRARVKESFCEPIYEQFIDEIVARGYIDIPGYFQNPLVKKAVLRAEWYGPIQGSIDPKKEAEADAINLGNGTKSRARIARENGTDWDQTVEQLAYEERVMREKGVSKTKVTVGGDSGGEE</sequence>
<dbReference type="Proteomes" id="UP001144471">
    <property type="component" value="Unassembled WGS sequence"/>
</dbReference>
<dbReference type="GO" id="GO:0005198">
    <property type="term" value="F:structural molecule activity"/>
    <property type="evidence" value="ECO:0007669"/>
    <property type="project" value="InterPro"/>
</dbReference>
<evidence type="ECO:0000313" key="2">
    <source>
        <dbReference type="EMBL" id="GLI54742.1"/>
    </source>
</evidence>
<accession>A0A9W6GIK9</accession>
<keyword evidence="3" id="KW-1185">Reference proteome</keyword>
<evidence type="ECO:0000256" key="1">
    <source>
        <dbReference type="SAM" id="MobiDB-lite"/>
    </source>
</evidence>
<dbReference type="Pfam" id="PF05136">
    <property type="entry name" value="Phage_portal_2"/>
    <property type="match status" value="1"/>
</dbReference>
<protein>
    <submittedName>
        <fullName evidence="2">Phage portal protein</fullName>
    </submittedName>
</protein>
<evidence type="ECO:0000313" key="3">
    <source>
        <dbReference type="Proteomes" id="UP001144471"/>
    </source>
</evidence>
<name>A0A9W6GIK9_9FUSO</name>
<proteinExistence type="predicted"/>
<gene>
    <name evidence="2" type="ORF">PM10SUCC1_02570</name>
</gene>
<dbReference type="InterPro" id="IPR006429">
    <property type="entry name" value="Phage_lambda_portal"/>
</dbReference>
<comment type="caution">
    <text evidence="2">The sequence shown here is derived from an EMBL/GenBank/DDBJ whole genome shotgun (WGS) entry which is preliminary data.</text>
</comment>
<dbReference type="AlphaFoldDB" id="A0A9W6GIK9"/>
<feature type="region of interest" description="Disordered" evidence="1">
    <location>
        <begin position="1"/>
        <end position="23"/>
    </location>
</feature>
<reference evidence="2" key="1">
    <citation type="submission" date="2022-12" db="EMBL/GenBank/DDBJ databases">
        <title>Reference genome sequencing for broad-spectrum identification of bacterial and archaeal isolates by mass spectrometry.</title>
        <authorList>
            <person name="Sekiguchi Y."/>
            <person name="Tourlousse D.M."/>
        </authorList>
    </citation>
    <scope>NUCLEOTIDE SEQUENCE</scope>
    <source>
        <strain evidence="2">10succ1</strain>
    </source>
</reference>
<dbReference type="GO" id="GO:0019068">
    <property type="term" value="P:virion assembly"/>
    <property type="evidence" value="ECO:0007669"/>
    <property type="project" value="InterPro"/>
</dbReference>
<dbReference type="NCBIfam" id="TIGR01539">
    <property type="entry name" value="portal_lambda"/>
    <property type="match status" value="1"/>
</dbReference>
<organism evidence="2 3">
    <name type="scientific">Propionigenium maris DSM 9537</name>
    <dbReference type="NCBI Taxonomy" id="1123000"/>
    <lineage>
        <taxon>Bacteria</taxon>
        <taxon>Fusobacteriati</taxon>
        <taxon>Fusobacteriota</taxon>
        <taxon>Fusobacteriia</taxon>
        <taxon>Fusobacteriales</taxon>
        <taxon>Fusobacteriaceae</taxon>
        <taxon>Propionigenium</taxon>
    </lineage>
</organism>
<dbReference type="RefSeq" id="WP_281832712.1">
    <property type="nucleotide sequence ID" value="NZ_BSDY01000001.1"/>
</dbReference>
<dbReference type="EMBL" id="BSDY01000001">
    <property type="protein sequence ID" value="GLI54742.1"/>
    <property type="molecule type" value="Genomic_DNA"/>
</dbReference>